<dbReference type="InParanoid" id="A0A0D0AUF9"/>
<name>A0A0D0AUF9_9AGAM</name>
<evidence type="ECO:0000313" key="2">
    <source>
        <dbReference type="Proteomes" id="UP000054485"/>
    </source>
</evidence>
<reference evidence="1 2" key="1">
    <citation type="submission" date="2014-04" db="EMBL/GenBank/DDBJ databases">
        <authorList>
            <consortium name="DOE Joint Genome Institute"/>
            <person name="Kuo A."/>
            <person name="Ruytinx J."/>
            <person name="Rineau F."/>
            <person name="Colpaert J."/>
            <person name="Kohler A."/>
            <person name="Nagy L.G."/>
            <person name="Floudas D."/>
            <person name="Copeland A."/>
            <person name="Barry K.W."/>
            <person name="Cichocki N."/>
            <person name="Veneault-Fourrey C."/>
            <person name="LaButti K."/>
            <person name="Lindquist E.A."/>
            <person name="Lipzen A."/>
            <person name="Lundell T."/>
            <person name="Morin E."/>
            <person name="Murat C."/>
            <person name="Sun H."/>
            <person name="Tunlid A."/>
            <person name="Henrissat B."/>
            <person name="Grigoriev I.V."/>
            <person name="Hibbett D.S."/>
            <person name="Martin F."/>
            <person name="Nordberg H.P."/>
            <person name="Cantor M.N."/>
            <person name="Hua S.X."/>
        </authorList>
    </citation>
    <scope>NUCLEOTIDE SEQUENCE [LARGE SCALE GENOMIC DNA]</scope>
    <source>
        <strain evidence="1 2">UH-Slu-Lm8-n1</strain>
    </source>
</reference>
<dbReference type="HOGENOM" id="CLU_1788084_0_0_1"/>
<sequence length="145" mass="16221">MLVRNSGKFLLAPQPRPVTSRVLLAETCCQKQLPPRSEYTSATTPIPGGVNTVQRTHDSQIFTSCPIRFSLTPQKDTRFRLCTRAGPRCDVTRTVNKRLGSKWGIMVKWLGVVRSMLRVPEVGRLRFLAHGSPRVGLVVDTSNYV</sequence>
<dbReference type="EMBL" id="KN835264">
    <property type="protein sequence ID" value="KIK41584.1"/>
    <property type="molecule type" value="Genomic_DNA"/>
</dbReference>
<gene>
    <name evidence="1" type="ORF">CY34DRAFT_198186</name>
</gene>
<accession>A0A0D0AUF9</accession>
<protein>
    <submittedName>
        <fullName evidence="1">Uncharacterized protein</fullName>
    </submittedName>
</protein>
<dbReference type="AlphaFoldDB" id="A0A0D0AUF9"/>
<keyword evidence="2" id="KW-1185">Reference proteome</keyword>
<evidence type="ECO:0000313" key="1">
    <source>
        <dbReference type="EMBL" id="KIK41584.1"/>
    </source>
</evidence>
<reference evidence="2" key="2">
    <citation type="submission" date="2015-01" db="EMBL/GenBank/DDBJ databases">
        <title>Evolutionary Origins and Diversification of the Mycorrhizal Mutualists.</title>
        <authorList>
            <consortium name="DOE Joint Genome Institute"/>
            <consortium name="Mycorrhizal Genomics Consortium"/>
            <person name="Kohler A."/>
            <person name="Kuo A."/>
            <person name="Nagy L.G."/>
            <person name="Floudas D."/>
            <person name="Copeland A."/>
            <person name="Barry K.W."/>
            <person name="Cichocki N."/>
            <person name="Veneault-Fourrey C."/>
            <person name="LaButti K."/>
            <person name="Lindquist E.A."/>
            <person name="Lipzen A."/>
            <person name="Lundell T."/>
            <person name="Morin E."/>
            <person name="Murat C."/>
            <person name="Riley R."/>
            <person name="Ohm R."/>
            <person name="Sun H."/>
            <person name="Tunlid A."/>
            <person name="Henrissat B."/>
            <person name="Grigoriev I.V."/>
            <person name="Hibbett D.S."/>
            <person name="Martin F."/>
        </authorList>
    </citation>
    <scope>NUCLEOTIDE SEQUENCE [LARGE SCALE GENOMIC DNA]</scope>
    <source>
        <strain evidence="2">UH-Slu-Lm8-n1</strain>
    </source>
</reference>
<proteinExistence type="predicted"/>
<dbReference type="Proteomes" id="UP000054485">
    <property type="component" value="Unassembled WGS sequence"/>
</dbReference>
<organism evidence="1 2">
    <name type="scientific">Suillus luteus UH-Slu-Lm8-n1</name>
    <dbReference type="NCBI Taxonomy" id="930992"/>
    <lineage>
        <taxon>Eukaryota</taxon>
        <taxon>Fungi</taxon>
        <taxon>Dikarya</taxon>
        <taxon>Basidiomycota</taxon>
        <taxon>Agaricomycotina</taxon>
        <taxon>Agaricomycetes</taxon>
        <taxon>Agaricomycetidae</taxon>
        <taxon>Boletales</taxon>
        <taxon>Suillineae</taxon>
        <taxon>Suillaceae</taxon>
        <taxon>Suillus</taxon>
    </lineage>
</organism>